<gene>
    <name evidence="2" type="ORF">N5I32_09345</name>
</gene>
<proteinExistence type="predicted"/>
<feature type="transmembrane region" description="Helical" evidence="1">
    <location>
        <begin position="191"/>
        <end position="215"/>
    </location>
</feature>
<keyword evidence="1" id="KW-0472">Membrane</keyword>
<dbReference type="Pfam" id="PF09948">
    <property type="entry name" value="PpoB2"/>
    <property type="match status" value="1"/>
</dbReference>
<comment type="caution">
    <text evidence="2">The sequence shown here is derived from an EMBL/GenBank/DDBJ whole genome shotgun (WGS) entry which is preliminary data.</text>
</comment>
<dbReference type="RefSeq" id="WP_261495168.1">
    <property type="nucleotide sequence ID" value="NZ_JAOCQF010000001.1"/>
</dbReference>
<accession>A0ABT2NLW2</accession>
<evidence type="ECO:0000313" key="3">
    <source>
        <dbReference type="Proteomes" id="UP001205601"/>
    </source>
</evidence>
<keyword evidence="1" id="KW-0812">Transmembrane</keyword>
<feature type="transmembrane region" description="Helical" evidence="1">
    <location>
        <begin position="244"/>
        <end position="263"/>
    </location>
</feature>
<evidence type="ECO:0000313" key="2">
    <source>
        <dbReference type="EMBL" id="MCT8329715.1"/>
    </source>
</evidence>
<keyword evidence="3" id="KW-1185">Reference proteome</keyword>
<name>A0ABT2NLW2_9RHOB</name>
<feature type="transmembrane region" description="Helical" evidence="1">
    <location>
        <begin position="105"/>
        <end position="130"/>
    </location>
</feature>
<dbReference type="Proteomes" id="UP001205601">
    <property type="component" value="Unassembled WGS sequence"/>
</dbReference>
<keyword evidence="1" id="KW-1133">Transmembrane helix</keyword>
<feature type="transmembrane region" description="Helical" evidence="1">
    <location>
        <begin position="12"/>
        <end position="29"/>
    </location>
</feature>
<feature type="transmembrane region" description="Helical" evidence="1">
    <location>
        <begin position="68"/>
        <end position="93"/>
    </location>
</feature>
<evidence type="ECO:0000256" key="1">
    <source>
        <dbReference type="SAM" id="Phobius"/>
    </source>
</evidence>
<organism evidence="2 3">
    <name type="scientific">Albidovulum sediminis</name>
    <dbReference type="NCBI Taxonomy" id="3066345"/>
    <lineage>
        <taxon>Bacteria</taxon>
        <taxon>Pseudomonadati</taxon>
        <taxon>Pseudomonadota</taxon>
        <taxon>Alphaproteobacteria</taxon>
        <taxon>Rhodobacterales</taxon>
        <taxon>Paracoccaceae</taxon>
        <taxon>Albidovulum</taxon>
    </lineage>
</organism>
<feature type="transmembrane region" description="Helical" evidence="1">
    <location>
        <begin position="136"/>
        <end position="160"/>
    </location>
</feature>
<sequence length="264" mass="27788">MERLLRHEGRLLAALIGVLFLVASVYTVLGPGMPMTALDMTAMRSMPDMPGATPPGAWTAGYATLVFLMWWVMMIAMMLPSAAPTVLLHAALLRRSASSPRLRRASPAFLTGYLSAWAGFSVLAAAAQWALEAAGLVSAGMMTLLGTVPGALVLIAAGVYQFSRFKQACLGRCRSPAEFLTRHMRPGVAGAFRMGVVHGAFCLGCCGFLMVLLFVGGVMNLYWIVALAVLVAVEKLVPSGAALGRMAGLGLIAWGMLILAGWGG</sequence>
<protein>
    <submittedName>
        <fullName evidence="2">DUF2182 domain-containing protein</fullName>
    </submittedName>
</protein>
<reference evidence="3" key="1">
    <citation type="submission" date="2023-07" db="EMBL/GenBank/DDBJ databases">
        <title>Defluviimonas sediminis sp. nov., isolated from mangrove sediment.</title>
        <authorList>
            <person name="Liu L."/>
            <person name="Li J."/>
            <person name="Huang Y."/>
            <person name="Pan J."/>
            <person name="Li M."/>
        </authorList>
    </citation>
    <scope>NUCLEOTIDE SEQUENCE [LARGE SCALE GENOMIC DNA]</scope>
    <source>
        <strain evidence="3">FT324</strain>
    </source>
</reference>
<dbReference type="InterPro" id="IPR018688">
    <property type="entry name" value="PpoB2-like"/>
</dbReference>
<dbReference type="EMBL" id="JAOCQF010000001">
    <property type="protein sequence ID" value="MCT8329715.1"/>
    <property type="molecule type" value="Genomic_DNA"/>
</dbReference>